<sequence>HDLFGDLPSPAAPRVRPPSLRKGPLLFDDLPPSSSADSGKGGSLLFDGLPPASSGDPGKELCHSPASAQSPLLEKPRMQPVVLHTLQVNLVCIFPVQIGWQFMAICHGNLCPSCLNDDSES</sequence>
<feature type="region of interest" description="Disordered" evidence="1">
    <location>
        <begin position="1"/>
        <end position="66"/>
    </location>
</feature>
<name>A0A8C5THN4_9PASS</name>
<dbReference type="Proteomes" id="UP000694560">
    <property type="component" value="Unplaced"/>
</dbReference>
<keyword evidence="3" id="KW-1185">Reference proteome</keyword>
<evidence type="ECO:0000256" key="1">
    <source>
        <dbReference type="SAM" id="MobiDB-lite"/>
    </source>
</evidence>
<dbReference type="OrthoDB" id="10264738at2759"/>
<protein>
    <submittedName>
        <fullName evidence="2">Uncharacterized protein</fullName>
    </submittedName>
</protein>
<accession>A0A8C5THN4</accession>
<evidence type="ECO:0000313" key="3">
    <source>
        <dbReference type="Proteomes" id="UP000694560"/>
    </source>
</evidence>
<dbReference type="AlphaFoldDB" id="A0A8C5THN4"/>
<proteinExistence type="predicted"/>
<evidence type="ECO:0000313" key="2">
    <source>
        <dbReference type="Ensembl" id="ENSMCSP00000006611.1"/>
    </source>
</evidence>
<organism evidence="2 3">
    <name type="scientific">Malurus cyaneus samueli</name>
    <dbReference type="NCBI Taxonomy" id="2593467"/>
    <lineage>
        <taxon>Eukaryota</taxon>
        <taxon>Metazoa</taxon>
        <taxon>Chordata</taxon>
        <taxon>Craniata</taxon>
        <taxon>Vertebrata</taxon>
        <taxon>Euteleostomi</taxon>
        <taxon>Archelosauria</taxon>
        <taxon>Archosauria</taxon>
        <taxon>Dinosauria</taxon>
        <taxon>Saurischia</taxon>
        <taxon>Theropoda</taxon>
        <taxon>Coelurosauria</taxon>
        <taxon>Aves</taxon>
        <taxon>Neognathae</taxon>
        <taxon>Neoaves</taxon>
        <taxon>Telluraves</taxon>
        <taxon>Australaves</taxon>
        <taxon>Passeriformes</taxon>
        <taxon>Meliphagoidea</taxon>
        <taxon>Maluridae</taxon>
        <taxon>Malurus</taxon>
    </lineage>
</organism>
<reference evidence="2" key="1">
    <citation type="submission" date="2025-08" db="UniProtKB">
        <authorList>
            <consortium name="Ensembl"/>
        </authorList>
    </citation>
    <scope>IDENTIFICATION</scope>
</reference>
<feature type="compositionally biased region" description="Low complexity" evidence="1">
    <location>
        <begin position="7"/>
        <end position="20"/>
    </location>
</feature>
<dbReference type="Ensembl" id="ENSMCST00000006765.1">
    <property type="protein sequence ID" value="ENSMCSP00000006611.1"/>
    <property type="gene ID" value="ENSMCSG00000004758.1"/>
</dbReference>
<reference evidence="2" key="2">
    <citation type="submission" date="2025-09" db="UniProtKB">
        <authorList>
            <consortium name="Ensembl"/>
        </authorList>
    </citation>
    <scope>IDENTIFICATION</scope>
</reference>